<comment type="subcellular location">
    <subcellularLocation>
        <location evidence="2">Cell membrane</location>
        <topology evidence="2">Multi-pass membrane protein</topology>
    </subcellularLocation>
</comment>
<proteinExistence type="predicted"/>
<dbReference type="OrthoDB" id="9780487at2"/>
<dbReference type="SUPFAM" id="SSF55874">
    <property type="entry name" value="ATPase domain of HSP90 chaperone/DNA topoisomerase II/histidine kinase"/>
    <property type="match status" value="1"/>
</dbReference>
<organism evidence="13 14">
    <name type="scientific">Clostridium taeniosporum</name>
    <dbReference type="NCBI Taxonomy" id="394958"/>
    <lineage>
        <taxon>Bacteria</taxon>
        <taxon>Bacillati</taxon>
        <taxon>Bacillota</taxon>
        <taxon>Clostridia</taxon>
        <taxon>Eubacteriales</taxon>
        <taxon>Clostridiaceae</taxon>
        <taxon>Clostridium</taxon>
    </lineage>
</organism>
<evidence type="ECO:0000256" key="6">
    <source>
        <dbReference type="ARBA" id="ARBA00022692"/>
    </source>
</evidence>
<evidence type="ECO:0000256" key="10">
    <source>
        <dbReference type="ARBA" id="ARBA00023136"/>
    </source>
</evidence>
<reference evidence="14" key="1">
    <citation type="submission" date="2016-09" db="EMBL/GenBank/DDBJ databases">
        <title>Genomics of Clostridium taeniosporum, an organism which forms endospores with ribbon-like appendages.</title>
        <authorList>
            <person name="Walker J.R."/>
        </authorList>
    </citation>
    <scope>NUCLEOTIDE SEQUENCE [LARGE SCALE GENOMIC DNA]</scope>
    <source>
        <strain evidence="14">1/k</strain>
    </source>
</reference>
<dbReference type="Proteomes" id="UP000094652">
    <property type="component" value="Chromosome"/>
</dbReference>
<evidence type="ECO:0000256" key="3">
    <source>
        <dbReference type="ARBA" id="ARBA00012438"/>
    </source>
</evidence>
<evidence type="ECO:0000313" key="13">
    <source>
        <dbReference type="EMBL" id="AOR24454.1"/>
    </source>
</evidence>
<sequence>MNKSFNWFMLYSYIREKLKTIVAFFIFILIFFTVYLLYHLTLEPVLYAILLTCTLAFLFMLYDFYRFYNKHLYLKDILNGIDEKLDNLPETKTLIEKDYKNIIKALYKSNLELEHKLSNNRSEMIDYYTMWVHQIKTPISALHMILQSMDSNEYKKIMNQELFKIEQYAEMVLHYIRLGSMSSDLMLEEYYLNDILHEVVKKYSIIFINKKIALDLEKIDYKIVTDEKWLTFVLEQILSNALKYTHEGKISIYMDKENKDTLIIKDTGIGISEEDIFRVFEKGFTGYNGRMDKKSTGIGLYLCKKILNNLSNDIFINSDIGKGTKVAIDFSRKDIEIH</sequence>
<dbReference type="InterPro" id="IPR004358">
    <property type="entry name" value="Sig_transdc_His_kin-like_C"/>
</dbReference>
<evidence type="ECO:0000256" key="5">
    <source>
        <dbReference type="ARBA" id="ARBA00022679"/>
    </source>
</evidence>
<dbReference type="GO" id="GO:0005886">
    <property type="term" value="C:plasma membrane"/>
    <property type="evidence" value="ECO:0007669"/>
    <property type="project" value="UniProtKB-SubCell"/>
</dbReference>
<accession>A0A1D7XMA6</accession>
<evidence type="ECO:0000256" key="9">
    <source>
        <dbReference type="ARBA" id="ARBA00023012"/>
    </source>
</evidence>
<evidence type="ECO:0000256" key="11">
    <source>
        <dbReference type="SAM" id="Phobius"/>
    </source>
</evidence>
<keyword evidence="9" id="KW-0902">Two-component regulatory system</keyword>
<dbReference type="Pfam" id="PF02518">
    <property type="entry name" value="HATPase_c"/>
    <property type="match status" value="1"/>
</dbReference>
<dbReference type="Gene3D" id="3.30.565.10">
    <property type="entry name" value="Histidine kinase-like ATPase, C-terminal domain"/>
    <property type="match status" value="1"/>
</dbReference>
<feature type="transmembrane region" description="Helical" evidence="11">
    <location>
        <begin position="44"/>
        <end position="65"/>
    </location>
</feature>
<dbReference type="SMART" id="SM00387">
    <property type="entry name" value="HATPase_c"/>
    <property type="match status" value="1"/>
</dbReference>
<keyword evidence="6 11" id="KW-0812">Transmembrane</keyword>
<dbReference type="STRING" id="394958.BGI42_12220"/>
<dbReference type="PANTHER" id="PTHR45453:SF2">
    <property type="entry name" value="HISTIDINE KINASE"/>
    <property type="match status" value="1"/>
</dbReference>
<evidence type="ECO:0000313" key="14">
    <source>
        <dbReference type="Proteomes" id="UP000094652"/>
    </source>
</evidence>
<dbReference type="InterPro" id="IPR036890">
    <property type="entry name" value="HATPase_C_sf"/>
</dbReference>
<dbReference type="RefSeq" id="WP_069680582.1">
    <property type="nucleotide sequence ID" value="NZ_CP017253.2"/>
</dbReference>
<keyword evidence="4" id="KW-1003">Cell membrane</keyword>
<evidence type="ECO:0000256" key="2">
    <source>
        <dbReference type="ARBA" id="ARBA00004651"/>
    </source>
</evidence>
<evidence type="ECO:0000259" key="12">
    <source>
        <dbReference type="PROSITE" id="PS50109"/>
    </source>
</evidence>
<dbReference type="EMBL" id="CP017253">
    <property type="protein sequence ID" value="AOR24454.1"/>
    <property type="molecule type" value="Genomic_DNA"/>
</dbReference>
<feature type="domain" description="Histidine kinase" evidence="12">
    <location>
        <begin position="130"/>
        <end position="334"/>
    </location>
</feature>
<dbReference type="GO" id="GO:0004721">
    <property type="term" value="F:phosphoprotein phosphatase activity"/>
    <property type="evidence" value="ECO:0007669"/>
    <property type="project" value="TreeGrafter"/>
</dbReference>
<feature type="transmembrane region" description="Helical" evidence="11">
    <location>
        <begin position="21"/>
        <end position="38"/>
    </location>
</feature>
<dbReference type="PRINTS" id="PR00344">
    <property type="entry name" value="BCTRLSENSOR"/>
</dbReference>
<dbReference type="InterPro" id="IPR003594">
    <property type="entry name" value="HATPase_dom"/>
</dbReference>
<dbReference type="InterPro" id="IPR050351">
    <property type="entry name" value="BphY/WalK/GraS-like"/>
</dbReference>
<dbReference type="AlphaFoldDB" id="A0A1D7XMA6"/>
<keyword evidence="7 13" id="KW-0418">Kinase</keyword>
<dbReference type="GO" id="GO:0016036">
    <property type="term" value="P:cellular response to phosphate starvation"/>
    <property type="evidence" value="ECO:0007669"/>
    <property type="project" value="TreeGrafter"/>
</dbReference>
<gene>
    <name evidence="13" type="ORF">BGI42_12220</name>
</gene>
<keyword evidence="14" id="KW-1185">Reference proteome</keyword>
<dbReference type="EC" id="2.7.13.3" evidence="3"/>
<keyword evidence="10 11" id="KW-0472">Membrane</keyword>
<dbReference type="GO" id="GO:0000155">
    <property type="term" value="F:phosphorelay sensor kinase activity"/>
    <property type="evidence" value="ECO:0007669"/>
    <property type="project" value="TreeGrafter"/>
</dbReference>
<name>A0A1D7XMA6_9CLOT</name>
<dbReference type="InterPro" id="IPR005467">
    <property type="entry name" value="His_kinase_dom"/>
</dbReference>
<keyword evidence="5" id="KW-0808">Transferase</keyword>
<evidence type="ECO:0000256" key="8">
    <source>
        <dbReference type="ARBA" id="ARBA00022989"/>
    </source>
</evidence>
<evidence type="ECO:0000256" key="7">
    <source>
        <dbReference type="ARBA" id="ARBA00022777"/>
    </source>
</evidence>
<protein>
    <recommendedName>
        <fullName evidence="3">histidine kinase</fullName>
        <ecNumber evidence="3">2.7.13.3</ecNumber>
    </recommendedName>
</protein>
<dbReference type="PANTHER" id="PTHR45453">
    <property type="entry name" value="PHOSPHATE REGULON SENSOR PROTEIN PHOR"/>
    <property type="match status" value="1"/>
</dbReference>
<keyword evidence="8 11" id="KW-1133">Transmembrane helix</keyword>
<dbReference type="PROSITE" id="PS50109">
    <property type="entry name" value="HIS_KIN"/>
    <property type="match status" value="1"/>
</dbReference>
<dbReference type="KEGG" id="ctae:BGI42_12220"/>
<evidence type="ECO:0000256" key="1">
    <source>
        <dbReference type="ARBA" id="ARBA00000085"/>
    </source>
</evidence>
<comment type="catalytic activity">
    <reaction evidence="1">
        <text>ATP + protein L-histidine = ADP + protein N-phospho-L-histidine.</text>
        <dbReference type="EC" id="2.7.13.3"/>
    </reaction>
</comment>
<evidence type="ECO:0000256" key="4">
    <source>
        <dbReference type="ARBA" id="ARBA00022475"/>
    </source>
</evidence>